<evidence type="ECO:0000256" key="4">
    <source>
        <dbReference type="ARBA" id="ARBA00022692"/>
    </source>
</evidence>
<evidence type="ECO:0000256" key="7">
    <source>
        <dbReference type="ARBA" id="ARBA00023237"/>
    </source>
</evidence>
<feature type="domain" description="TonB-dependent receptor plug" evidence="8">
    <location>
        <begin position="169"/>
        <end position="258"/>
    </location>
</feature>
<evidence type="ECO:0000256" key="2">
    <source>
        <dbReference type="ARBA" id="ARBA00022448"/>
    </source>
</evidence>
<dbReference type="SUPFAM" id="SSF49464">
    <property type="entry name" value="Carboxypeptidase regulatory domain-like"/>
    <property type="match status" value="1"/>
</dbReference>
<keyword evidence="2" id="KW-0813">Transport</keyword>
<evidence type="ECO:0000259" key="9">
    <source>
        <dbReference type="Pfam" id="PF14905"/>
    </source>
</evidence>
<evidence type="ECO:0000256" key="6">
    <source>
        <dbReference type="ARBA" id="ARBA00023136"/>
    </source>
</evidence>
<dbReference type="InterPro" id="IPR012910">
    <property type="entry name" value="Plug_dom"/>
</dbReference>
<evidence type="ECO:0000256" key="3">
    <source>
        <dbReference type="ARBA" id="ARBA00022452"/>
    </source>
</evidence>
<dbReference type="SUPFAM" id="SSF56935">
    <property type="entry name" value="Porins"/>
    <property type="match status" value="1"/>
</dbReference>
<keyword evidence="7" id="KW-0998">Cell outer membrane</keyword>
<reference evidence="11" key="1">
    <citation type="journal article" date="2019" name="Int. J. Syst. Evol. Microbiol.">
        <title>The Global Catalogue of Microorganisms (GCM) 10K type strain sequencing project: providing services to taxonomists for standard genome sequencing and annotation.</title>
        <authorList>
            <consortium name="The Broad Institute Genomics Platform"/>
            <consortium name="The Broad Institute Genome Sequencing Center for Infectious Disease"/>
            <person name="Wu L."/>
            <person name="Ma J."/>
        </authorList>
    </citation>
    <scope>NUCLEOTIDE SEQUENCE [LARGE SCALE GENOMIC DNA]</scope>
    <source>
        <strain evidence="11">KCTC 23984</strain>
    </source>
</reference>
<proteinExistence type="predicted"/>
<dbReference type="Pfam" id="PF13620">
    <property type="entry name" value="CarboxypepD_reg"/>
    <property type="match status" value="1"/>
</dbReference>
<dbReference type="Pfam" id="PF07715">
    <property type="entry name" value="Plug"/>
    <property type="match status" value="1"/>
</dbReference>
<dbReference type="PANTHER" id="PTHR30069">
    <property type="entry name" value="TONB-DEPENDENT OUTER MEMBRANE RECEPTOR"/>
    <property type="match status" value="1"/>
</dbReference>
<dbReference type="InterPro" id="IPR036942">
    <property type="entry name" value="Beta-barrel_TonB_sf"/>
</dbReference>
<accession>A0ABW6C3C5</accession>
<keyword evidence="4" id="KW-0812">Transmembrane</keyword>
<keyword evidence="10" id="KW-0675">Receptor</keyword>
<dbReference type="Proteomes" id="UP001597641">
    <property type="component" value="Unassembled WGS sequence"/>
</dbReference>
<evidence type="ECO:0000313" key="11">
    <source>
        <dbReference type="Proteomes" id="UP001597641"/>
    </source>
</evidence>
<dbReference type="Gene3D" id="2.40.170.20">
    <property type="entry name" value="TonB-dependent receptor, beta-barrel domain"/>
    <property type="match status" value="1"/>
</dbReference>
<keyword evidence="11" id="KW-1185">Reference proteome</keyword>
<keyword evidence="3" id="KW-1134">Transmembrane beta strand</keyword>
<dbReference type="Gene3D" id="2.170.130.10">
    <property type="entry name" value="TonB-dependent receptor, plug domain"/>
    <property type="match status" value="1"/>
</dbReference>
<dbReference type="RefSeq" id="WP_377492109.1">
    <property type="nucleotide sequence ID" value="NZ_JBHUOX010000048.1"/>
</dbReference>
<dbReference type="Gene3D" id="2.60.40.1120">
    <property type="entry name" value="Carboxypeptidase-like, regulatory domain"/>
    <property type="match status" value="1"/>
</dbReference>
<dbReference type="InterPro" id="IPR037066">
    <property type="entry name" value="Plug_dom_sf"/>
</dbReference>
<name>A0ABW6C3C5_9BACT</name>
<evidence type="ECO:0000256" key="1">
    <source>
        <dbReference type="ARBA" id="ARBA00004571"/>
    </source>
</evidence>
<feature type="domain" description="Outer membrane protein beta-barrel" evidence="9">
    <location>
        <begin position="407"/>
        <end position="804"/>
    </location>
</feature>
<dbReference type="Pfam" id="PF14905">
    <property type="entry name" value="OMP_b-brl_3"/>
    <property type="match status" value="1"/>
</dbReference>
<keyword evidence="6" id="KW-0472">Membrane</keyword>
<sequence>MPDLHFSSHCSTIFFTKHLTVMLILLFGLGVFPASGQGTSPNQPSASPAGSLVRGNARITGAIIDAATKMPVEYATVTVLDAQTGKVVDGGITDAKGEFVVSKLAAGTYDLRTNFLGYTAKTLEDIVLAADNTTKEVGKIMLEPSSRSLEEVVVTGERPLIEEKVDRLVYNAEDDKSTLGGTGADVLRNVPMLTVDGEGNVQLRGSSNVMVLINGRPSSIMARTVADAIRQIPADIIKSVEVLTSPSARYDAEGTAGIINIITKKYTLQGFTGGGIIVPGNVSTIGSANINYRKGNFGINSSFGTNQFYNRGDSHLERVTERTLYIQDGKVKTREGYVSSQVGFDWNITERSSVGGAVRLTPGHDFIDNTRTAIYFVEGQEQRRSFFDSDTRNKGLSYGFNLDYLYTFKKPQQEFSILTLYDNYHSVDNTYQNEYNTDQQLVARQHSQNKYENREANLQTDYIHPVTEHTLLEVGAKTIQRSVTSDGTFSNKAIVSGRDETIASNFAYDQDVYASYLTYGFKVFQKVNLKLGGRYEFTNIAAEFKTEQQTFNTHYTNIIPSLAMSYTFKEKHTFRANFTQRIQRPNMFYLNPFPQILTPNYFRIGNPKLDAELTDMYELNYGTYNNTVSINAGVFGRITDNAITSRTYSSVDGDTTFVTFLNVARNDVYGINLFGSVKPRKGWTINSNLNLYHSYITGLNTANAGWMYNLSASTSIELCKGWVYRFNGSFNSRRVVLQGRVASFYYHNTTLRKDIFNKRGGIGINLANPFMKGTRMRSEVDTGEFVQREDNINYTRGIRLTFEYRFGQLEQTDKPRKAKKSISNDDALRN</sequence>
<organism evidence="10 11">
    <name type="scientific">Pontibacter toksunensis</name>
    <dbReference type="NCBI Taxonomy" id="1332631"/>
    <lineage>
        <taxon>Bacteria</taxon>
        <taxon>Pseudomonadati</taxon>
        <taxon>Bacteroidota</taxon>
        <taxon>Cytophagia</taxon>
        <taxon>Cytophagales</taxon>
        <taxon>Hymenobacteraceae</taxon>
        <taxon>Pontibacter</taxon>
    </lineage>
</organism>
<comment type="subcellular location">
    <subcellularLocation>
        <location evidence="1">Cell outer membrane</location>
        <topology evidence="1">Multi-pass membrane protein</topology>
    </subcellularLocation>
</comment>
<protein>
    <submittedName>
        <fullName evidence="10">TonB-dependent receptor domain-containing protein</fullName>
    </submittedName>
</protein>
<gene>
    <name evidence="10" type="ORF">ACFS7Z_26185</name>
</gene>
<dbReference type="InterPro" id="IPR041700">
    <property type="entry name" value="OMP_b-brl_3"/>
</dbReference>
<dbReference type="InterPro" id="IPR008969">
    <property type="entry name" value="CarboxyPept-like_regulatory"/>
</dbReference>
<comment type="caution">
    <text evidence="10">The sequence shown here is derived from an EMBL/GenBank/DDBJ whole genome shotgun (WGS) entry which is preliminary data.</text>
</comment>
<evidence type="ECO:0000256" key="5">
    <source>
        <dbReference type="ARBA" id="ARBA00022729"/>
    </source>
</evidence>
<evidence type="ECO:0000313" key="10">
    <source>
        <dbReference type="EMBL" id="MFD3003872.1"/>
    </source>
</evidence>
<dbReference type="EMBL" id="JBHUOX010000048">
    <property type="protein sequence ID" value="MFD3003872.1"/>
    <property type="molecule type" value="Genomic_DNA"/>
</dbReference>
<keyword evidence="5" id="KW-0732">Signal</keyword>
<dbReference type="InterPro" id="IPR039426">
    <property type="entry name" value="TonB-dep_rcpt-like"/>
</dbReference>
<evidence type="ECO:0000259" key="8">
    <source>
        <dbReference type="Pfam" id="PF07715"/>
    </source>
</evidence>
<dbReference type="PANTHER" id="PTHR30069:SF29">
    <property type="entry name" value="HEMOGLOBIN AND HEMOGLOBIN-HAPTOGLOBIN-BINDING PROTEIN 1-RELATED"/>
    <property type="match status" value="1"/>
</dbReference>